<dbReference type="PRINTS" id="PR00864">
    <property type="entry name" value="PREPILNPTASE"/>
</dbReference>
<dbReference type="GO" id="GO:0005886">
    <property type="term" value="C:plasma membrane"/>
    <property type="evidence" value="ECO:0007669"/>
    <property type="project" value="TreeGrafter"/>
</dbReference>
<proteinExistence type="inferred from homology"/>
<feature type="transmembrane region" description="Helical" evidence="3">
    <location>
        <begin position="89"/>
        <end position="112"/>
    </location>
</feature>
<feature type="transmembrane region" description="Helical" evidence="3">
    <location>
        <begin position="64"/>
        <end position="82"/>
    </location>
</feature>
<keyword evidence="3" id="KW-0472">Membrane</keyword>
<dbReference type="GO" id="GO:0008168">
    <property type="term" value="F:methyltransferase activity"/>
    <property type="evidence" value="ECO:0007669"/>
    <property type="project" value="UniProtKB-KW"/>
</dbReference>
<keyword evidence="5" id="KW-0808">Transferase</keyword>
<gene>
    <name evidence="5" type="ORF">ATJ78_0470</name>
</gene>
<dbReference type="EMBL" id="PDJE01000001">
    <property type="protein sequence ID" value="PFG29563.1"/>
    <property type="molecule type" value="Genomic_DNA"/>
</dbReference>
<evidence type="ECO:0000256" key="1">
    <source>
        <dbReference type="ARBA" id="ARBA00005801"/>
    </source>
</evidence>
<accession>A0A2A9DSJ8</accession>
<dbReference type="Pfam" id="PF01478">
    <property type="entry name" value="Peptidase_A24"/>
    <property type="match status" value="1"/>
</dbReference>
<dbReference type="InterPro" id="IPR050882">
    <property type="entry name" value="Prepilin_peptidase/N-MTase"/>
</dbReference>
<feature type="transmembrane region" description="Helical" evidence="3">
    <location>
        <begin position="38"/>
        <end position="58"/>
    </location>
</feature>
<reference evidence="5 6" key="1">
    <citation type="submission" date="2017-10" db="EMBL/GenBank/DDBJ databases">
        <title>Sequencing the genomes of 1000 actinobacteria strains.</title>
        <authorList>
            <person name="Klenk H.-P."/>
        </authorList>
    </citation>
    <scope>NUCLEOTIDE SEQUENCE [LARGE SCALE GENOMIC DNA]</scope>
    <source>
        <strain evidence="5 6">DSM 21798</strain>
    </source>
</reference>
<name>A0A2A9DSJ8_9MICO</name>
<keyword evidence="3" id="KW-0812">Transmembrane</keyword>
<feature type="transmembrane region" description="Helical" evidence="3">
    <location>
        <begin position="6"/>
        <end position="26"/>
    </location>
</feature>
<evidence type="ECO:0000313" key="6">
    <source>
        <dbReference type="Proteomes" id="UP000221369"/>
    </source>
</evidence>
<keyword evidence="3" id="KW-1133">Transmembrane helix</keyword>
<evidence type="ECO:0000313" key="5">
    <source>
        <dbReference type="EMBL" id="PFG29563.1"/>
    </source>
</evidence>
<evidence type="ECO:0000259" key="4">
    <source>
        <dbReference type="Pfam" id="PF01478"/>
    </source>
</evidence>
<feature type="transmembrane region" description="Helical" evidence="3">
    <location>
        <begin position="199"/>
        <end position="220"/>
    </location>
</feature>
<dbReference type="GO" id="GO:0006465">
    <property type="term" value="P:signal peptide processing"/>
    <property type="evidence" value="ECO:0007669"/>
    <property type="project" value="TreeGrafter"/>
</dbReference>
<dbReference type="Gene3D" id="1.20.120.1220">
    <property type="match status" value="1"/>
</dbReference>
<keyword evidence="6" id="KW-1185">Reference proteome</keyword>
<dbReference type="PANTHER" id="PTHR30487">
    <property type="entry name" value="TYPE 4 PREPILIN-LIKE PROTEINS LEADER PEPTIDE-PROCESSING ENZYME"/>
    <property type="match status" value="1"/>
</dbReference>
<dbReference type="GO" id="GO:0032259">
    <property type="term" value="P:methylation"/>
    <property type="evidence" value="ECO:0007669"/>
    <property type="project" value="UniProtKB-KW"/>
</dbReference>
<dbReference type="Proteomes" id="UP000221369">
    <property type="component" value="Unassembled WGS sequence"/>
</dbReference>
<keyword evidence="5" id="KW-0489">Methyltransferase</keyword>
<comment type="caution">
    <text evidence="5">The sequence shown here is derived from an EMBL/GenBank/DDBJ whole genome shotgun (WGS) entry which is preliminary data.</text>
</comment>
<evidence type="ECO:0000256" key="2">
    <source>
        <dbReference type="RuleBase" id="RU003793"/>
    </source>
</evidence>
<dbReference type="InterPro" id="IPR014032">
    <property type="entry name" value="Peptidase_A24A_bac"/>
</dbReference>
<dbReference type="RefSeq" id="WP_098406125.1">
    <property type="nucleotide sequence ID" value="NZ_PDJE01000001.1"/>
</dbReference>
<organism evidence="5 6">
    <name type="scientific">Paramicrobacterium agarici</name>
    <dbReference type="NCBI Taxonomy" id="630514"/>
    <lineage>
        <taxon>Bacteria</taxon>
        <taxon>Bacillati</taxon>
        <taxon>Actinomycetota</taxon>
        <taxon>Actinomycetes</taxon>
        <taxon>Micrococcales</taxon>
        <taxon>Microbacteriaceae</taxon>
        <taxon>Paramicrobacterium</taxon>
    </lineage>
</organism>
<feature type="domain" description="Prepilin type IV endopeptidase peptidase" evidence="4">
    <location>
        <begin position="73"/>
        <end position="182"/>
    </location>
</feature>
<sequence>MADWVQPGVIGAIALVAGFFGHRMLWRRLPRLATAPTPSLGSDVLAGAITGAAAVALAPLGTNPAGAVAYGFFAIAGVQLSLIDARLKLLPNVLVLPTAGISLALLAATAAAEDAWLSLGRAVAGGAALFVAYLVLALVSPSGIGMGDVKLSVVAGVFLAYQGWMPLVVGAAAGFVIGALVGLALLAARKANRHTTVPFGPSMLGGAVLVLASIPAGLFAL</sequence>
<feature type="transmembrane region" description="Helical" evidence="3">
    <location>
        <begin position="118"/>
        <end position="136"/>
    </location>
</feature>
<feature type="transmembrane region" description="Helical" evidence="3">
    <location>
        <begin position="167"/>
        <end position="187"/>
    </location>
</feature>
<dbReference type="PANTHER" id="PTHR30487:SF0">
    <property type="entry name" value="PREPILIN LEADER PEPTIDASE_N-METHYLTRANSFERASE-RELATED"/>
    <property type="match status" value="1"/>
</dbReference>
<comment type="similarity">
    <text evidence="1 2">Belongs to the peptidase A24 family.</text>
</comment>
<dbReference type="InterPro" id="IPR000045">
    <property type="entry name" value="Prepilin_IV_endopep_pep"/>
</dbReference>
<protein>
    <submittedName>
        <fullName evidence="5">Leader peptidase (Prepilin peptidase)/N-methyltransferase</fullName>
    </submittedName>
</protein>
<dbReference type="GO" id="GO:0004190">
    <property type="term" value="F:aspartic-type endopeptidase activity"/>
    <property type="evidence" value="ECO:0007669"/>
    <property type="project" value="InterPro"/>
</dbReference>
<dbReference type="AlphaFoldDB" id="A0A2A9DSJ8"/>
<evidence type="ECO:0000256" key="3">
    <source>
        <dbReference type="SAM" id="Phobius"/>
    </source>
</evidence>